<dbReference type="PANTHER" id="PTHR11774">
    <property type="entry name" value="GERANYLGERANYL TRANSFERASE TYPE BETA SUBUNIT"/>
    <property type="match status" value="1"/>
</dbReference>
<comment type="caution">
    <text evidence="13">The sequence shown here is derived from an EMBL/GenBank/DDBJ whole genome shotgun (WGS) entry which is preliminary data.</text>
</comment>
<keyword evidence="6 11" id="KW-0479">Metal-binding</keyword>
<dbReference type="GO" id="GO:0004663">
    <property type="term" value="F:Rab geranylgeranyltransferase activity"/>
    <property type="evidence" value="ECO:0007669"/>
    <property type="project" value="UniProtKB-UniRule"/>
</dbReference>
<dbReference type="InterPro" id="IPR008930">
    <property type="entry name" value="Terpenoid_cyclase/PrenylTrfase"/>
</dbReference>
<evidence type="ECO:0000256" key="9">
    <source>
        <dbReference type="ARBA" id="ARBA00047658"/>
    </source>
</evidence>
<dbReference type="Proteomes" id="UP000490939">
    <property type="component" value="Unassembled WGS sequence"/>
</dbReference>
<dbReference type="Gene3D" id="1.50.10.20">
    <property type="match status" value="1"/>
</dbReference>
<proteinExistence type="inferred from homology"/>
<evidence type="ECO:0000256" key="11">
    <source>
        <dbReference type="RuleBase" id="RU365076"/>
    </source>
</evidence>
<keyword evidence="7" id="KW-0677">Repeat</keyword>
<name>A0A8H3ZK12_VENIN</name>
<evidence type="ECO:0000256" key="7">
    <source>
        <dbReference type="ARBA" id="ARBA00022737"/>
    </source>
</evidence>
<reference evidence="13 14" key="1">
    <citation type="submission" date="2019-07" db="EMBL/GenBank/DDBJ databases">
        <title>Venturia inaequalis Genome Resource.</title>
        <authorList>
            <person name="Lichtner F.J."/>
        </authorList>
    </citation>
    <scope>NUCLEOTIDE SEQUENCE [LARGE SCALE GENOMIC DNA]</scope>
    <source>
        <strain evidence="13 14">DMI_063113</strain>
    </source>
</reference>
<feature type="domain" description="Prenyltransferase alpha-alpha toroid" evidence="12">
    <location>
        <begin position="24"/>
        <end position="329"/>
    </location>
</feature>
<dbReference type="InterPro" id="IPR026873">
    <property type="entry name" value="Ptb1"/>
</dbReference>
<dbReference type="CDD" id="cd02894">
    <property type="entry name" value="GGTase-II"/>
    <property type="match status" value="1"/>
</dbReference>
<evidence type="ECO:0000256" key="1">
    <source>
        <dbReference type="ARBA" id="ARBA00010497"/>
    </source>
</evidence>
<evidence type="ECO:0000256" key="2">
    <source>
        <dbReference type="ARBA" id="ARBA00011355"/>
    </source>
</evidence>
<dbReference type="EMBL" id="WNWR01000003">
    <property type="protein sequence ID" value="KAE9994676.1"/>
    <property type="molecule type" value="Genomic_DNA"/>
</dbReference>
<keyword evidence="4 11" id="KW-0637">Prenyltransferase</keyword>
<comment type="cofactor">
    <cofactor evidence="11">
        <name>Zn(2+)</name>
        <dbReference type="ChEBI" id="CHEBI:29105"/>
    </cofactor>
    <text evidence="11">Binds 1 zinc ion per subunit.</text>
</comment>
<evidence type="ECO:0000256" key="4">
    <source>
        <dbReference type="ARBA" id="ARBA00022602"/>
    </source>
</evidence>
<evidence type="ECO:0000313" key="13">
    <source>
        <dbReference type="EMBL" id="KAE9994676.1"/>
    </source>
</evidence>
<organism evidence="13 14">
    <name type="scientific">Venturia inaequalis</name>
    <name type="common">Apple scab fungus</name>
    <dbReference type="NCBI Taxonomy" id="5025"/>
    <lineage>
        <taxon>Eukaryota</taxon>
        <taxon>Fungi</taxon>
        <taxon>Dikarya</taxon>
        <taxon>Ascomycota</taxon>
        <taxon>Pezizomycotina</taxon>
        <taxon>Dothideomycetes</taxon>
        <taxon>Pleosporomycetidae</taxon>
        <taxon>Venturiales</taxon>
        <taxon>Venturiaceae</taxon>
        <taxon>Venturia</taxon>
    </lineage>
</organism>
<evidence type="ECO:0000256" key="5">
    <source>
        <dbReference type="ARBA" id="ARBA00022679"/>
    </source>
</evidence>
<protein>
    <recommendedName>
        <fullName evidence="10 11">Geranylgeranyl transferase type-2 subunit beta</fullName>
        <ecNumber evidence="3 11">2.5.1.60</ecNumber>
    </recommendedName>
</protein>
<dbReference type="SUPFAM" id="SSF48239">
    <property type="entry name" value="Terpenoid cyclases/Protein prenyltransferases"/>
    <property type="match status" value="1"/>
</dbReference>
<evidence type="ECO:0000256" key="8">
    <source>
        <dbReference type="ARBA" id="ARBA00022833"/>
    </source>
</evidence>
<keyword evidence="14" id="KW-1185">Reference proteome</keyword>
<keyword evidence="5 11" id="KW-0808">Transferase</keyword>
<dbReference type="InterPro" id="IPR001330">
    <property type="entry name" value="Prenyltrans"/>
</dbReference>
<dbReference type="InterPro" id="IPR045089">
    <property type="entry name" value="PGGT1B-like"/>
</dbReference>
<dbReference type="PANTHER" id="PTHR11774:SF11">
    <property type="entry name" value="GERANYLGERANYL TRANSFERASE TYPE-2 SUBUNIT BETA"/>
    <property type="match status" value="1"/>
</dbReference>
<evidence type="ECO:0000256" key="10">
    <source>
        <dbReference type="ARBA" id="ARBA00069127"/>
    </source>
</evidence>
<accession>A0A8H3ZK12</accession>
<dbReference type="EC" id="2.5.1.60" evidence="3 11"/>
<comment type="subunit">
    <text evidence="2">Heterodimer of an alpha and a beta subunit.</text>
</comment>
<comment type="function">
    <text evidence="11">Catalyzes the transfer of a geranylgeranyl moiety from geranylgeranyl diphosphate to both cysteines of proteins with the C-terminal sequence -XXCC, -XCXC and -CCXX.</text>
</comment>
<comment type="similarity">
    <text evidence="1 11">Belongs to the protein prenyltransferase subunit beta family.</text>
</comment>
<keyword evidence="8 11" id="KW-0862">Zinc</keyword>
<dbReference type="GO" id="GO:0046872">
    <property type="term" value="F:metal ion binding"/>
    <property type="evidence" value="ECO:0007669"/>
    <property type="project" value="UniProtKB-KW"/>
</dbReference>
<evidence type="ECO:0000313" key="14">
    <source>
        <dbReference type="Proteomes" id="UP000490939"/>
    </source>
</evidence>
<dbReference type="AlphaFoldDB" id="A0A8H3ZK12"/>
<evidence type="ECO:0000259" key="12">
    <source>
        <dbReference type="Pfam" id="PF00432"/>
    </source>
</evidence>
<dbReference type="GO" id="GO:0072657">
    <property type="term" value="P:protein localization to membrane"/>
    <property type="evidence" value="ECO:0007669"/>
    <property type="project" value="UniProtKB-ARBA"/>
</dbReference>
<evidence type="ECO:0000256" key="3">
    <source>
        <dbReference type="ARBA" id="ARBA00012656"/>
    </source>
</evidence>
<gene>
    <name evidence="13" type="ORF">EG327_005122</name>
</gene>
<dbReference type="Pfam" id="PF00432">
    <property type="entry name" value="Prenyltrans"/>
    <property type="match status" value="1"/>
</dbReference>
<evidence type="ECO:0000256" key="6">
    <source>
        <dbReference type="ARBA" id="ARBA00022723"/>
    </source>
</evidence>
<sequence>MALVSGPGRGGRASASLPEELQLVVEKHIQYIQTLDKRKDEYEYWLTEHLRLNGLYWGLTALHLLGRPDALPREEVLDFVVKCLHENGGFGAAPEHDAHMLYTVSGVQILATLDGFDHLEQKVPGGKKKIGEFIASLQDRQTGTFHGDEYGEPDTRFLYGALNALSLLQLIDLVDVPLAVEYIQRCANADGGYGTSPGAESHSGQIFTCLAALSIAGRMDTVNSDKLGAWLSERQITEGPGKGGLNGRPEKKEDVCYSWWVLTSLAMLDKVHWIDGLALQEFILKCQDTEHGGLSDRPGDMVDVFHTHFGICGLSLLKYPGLAEVDPVYKGHLSNYYKVKVRAGGDPAARNAMDEYDRWYSEWRVEDLMSDRMNLKDKKKPRTRATGDIELHPFLNAALLTDLIKLLQEAPVLSMETEQEQQQAD</sequence>
<dbReference type="GO" id="GO:0005968">
    <property type="term" value="C:Rab-protein geranylgeranyltransferase complex"/>
    <property type="evidence" value="ECO:0007669"/>
    <property type="project" value="UniProtKB-UniRule"/>
</dbReference>
<dbReference type="FunFam" id="1.50.10.20:FF:000012">
    <property type="entry name" value="Geranylgeranyl transferase type-2 subunit beta"/>
    <property type="match status" value="1"/>
</dbReference>
<comment type="catalytic activity">
    <reaction evidence="9 11">
        <text>geranylgeranyl diphosphate + L-cysteinyl-[protein] = S-geranylgeranyl-L-cysteinyl-[protein] + diphosphate</text>
        <dbReference type="Rhea" id="RHEA:21240"/>
        <dbReference type="Rhea" id="RHEA-COMP:10131"/>
        <dbReference type="Rhea" id="RHEA-COMP:11537"/>
        <dbReference type="ChEBI" id="CHEBI:29950"/>
        <dbReference type="ChEBI" id="CHEBI:33019"/>
        <dbReference type="ChEBI" id="CHEBI:57533"/>
        <dbReference type="ChEBI" id="CHEBI:86021"/>
        <dbReference type="EC" id="2.5.1.60"/>
    </reaction>
</comment>